<dbReference type="InterPro" id="IPR017601">
    <property type="entry name" value="DGQHR-contain_dom"/>
</dbReference>
<accession>A0A5U2EX12</accession>
<dbReference type="NCBIfam" id="TIGR03187">
    <property type="entry name" value="DGQHR"/>
    <property type="match status" value="1"/>
</dbReference>
<dbReference type="Pfam" id="PF14072">
    <property type="entry name" value="DndB"/>
    <property type="match status" value="1"/>
</dbReference>
<gene>
    <name evidence="1" type="ORF">HX37_00010</name>
</gene>
<sequence length="390" mass="44994">MRGAIGDWVTYTCLMKLEDIGSLIKFADDIHKNKKLSRMIQRELKKDRQKSIGEYLLNDSEAFFNAIVVAIYDGEPKWHPFDSIKPNDTELNNVEISDYAKESMGYLSLTKEEKIFALDGQHRLSGIKYALEKDPDIGTQQIPVIFLPHYNDDVGLKRTRRLFTTLNKKAKPVNKAAIIALDEDDLSACATRYLVENTDMFSGDKIKFQANNNIAYADIQQITTIGNLYDLCKILCKDGLKIPTKEIDNYNGDEDKKLKILTAIESIFEYMFDNIAPLQEFQLSENRSETVKKFRNKNTGGYFLYRPVGLKIYLMSMCQSVGKFENIETFVNKCEEFIENTKDMPLWLEAEPLKNIVWDENNKTIINFKAVERDKIIEAIKEYNITNKQS</sequence>
<dbReference type="EMBL" id="AAGKHU010000001">
    <property type="protein sequence ID" value="EBP0009265.1"/>
    <property type="molecule type" value="Genomic_DNA"/>
</dbReference>
<organism evidence="1">
    <name type="scientific">Salmonella enterica</name>
    <name type="common">Salmonella choleraesuis</name>
    <dbReference type="NCBI Taxonomy" id="28901"/>
    <lineage>
        <taxon>Bacteria</taxon>
        <taxon>Pseudomonadati</taxon>
        <taxon>Pseudomonadota</taxon>
        <taxon>Gammaproteobacteria</taxon>
        <taxon>Enterobacterales</taxon>
        <taxon>Enterobacteriaceae</taxon>
        <taxon>Salmonella</taxon>
    </lineage>
</organism>
<dbReference type="InterPro" id="IPR017642">
    <property type="entry name" value="DNA_S_mod_DndB"/>
</dbReference>
<dbReference type="AlphaFoldDB" id="A0A5U2EX12"/>
<dbReference type="CDD" id="cd16414">
    <property type="entry name" value="dndB_like"/>
    <property type="match status" value="1"/>
</dbReference>
<evidence type="ECO:0000313" key="1">
    <source>
        <dbReference type="EMBL" id="EBP0009265.1"/>
    </source>
</evidence>
<reference evidence="1" key="1">
    <citation type="submission" date="2018-07" db="EMBL/GenBank/DDBJ databases">
        <authorList>
            <consortium name="GenomeTrakr network: Whole genome sequencing for foodborne pathogen traceback"/>
        </authorList>
    </citation>
    <scope>NUCLEOTIDE SEQUENCE</scope>
    <source>
        <strain evidence="1">CFSAN018538</strain>
    </source>
</reference>
<protein>
    <submittedName>
        <fullName evidence="1">DGQHR domain-containing protein</fullName>
    </submittedName>
</protein>
<proteinExistence type="predicted"/>
<name>A0A5U2EX12_SALER</name>
<comment type="caution">
    <text evidence="1">The sequence shown here is derived from an EMBL/GenBank/DDBJ whole genome shotgun (WGS) entry which is preliminary data.</text>
</comment>